<evidence type="ECO:0000256" key="3">
    <source>
        <dbReference type="ARBA" id="ARBA00022989"/>
    </source>
</evidence>
<keyword evidence="2 5" id="KW-0812">Transmembrane</keyword>
<dbReference type="PANTHER" id="PTHR10361:SF28">
    <property type="entry name" value="P3 PROTEIN-RELATED"/>
    <property type="match status" value="1"/>
</dbReference>
<organism evidence="6 7">
    <name type="scientific">Thermobacillus composti (strain DSM 18247 / JCM 13945 / KWC4)</name>
    <dbReference type="NCBI Taxonomy" id="717605"/>
    <lineage>
        <taxon>Bacteria</taxon>
        <taxon>Bacillati</taxon>
        <taxon>Bacillota</taxon>
        <taxon>Bacilli</taxon>
        <taxon>Bacillales</taxon>
        <taxon>Paenibacillaceae</taxon>
        <taxon>Thermobacillus</taxon>
    </lineage>
</organism>
<evidence type="ECO:0000313" key="7">
    <source>
        <dbReference type="Proteomes" id="UP000010795"/>
    </source>
</evidence>
<feature type="transmembrane region" description="Helical" evidence="5">
    <location>
        <begin position="236"/>
        <end position="256"/>
    </location>
</feature>
<dbReference type="KEGG" id="tco:Theco_1295"/>
<dbReference type="GO" id="GO:0016020">
    <property type="term" value="C:membrane"/>
    <property type="evidence" value="ECO:0007669"/>
    <property type="project" value="UniProtKB-SubCell"/>
</dbReference>
<dbReference type="Gene3D" id="1.20.1530.20">
    <property type="match status" value="1"/>
</dbReference>
<proteinExistence type="predicted"/>
<evidence type="ECO:0000256" key="4">
    <source>
        <dbReference type="ARBA" id="ARBA00023136"/>
    </source>
</evidence>
<evidence type="ECO:0000256" key="2">
    <source>
        <dbReference type="ARBA" id="ARBA00022692"/>
    </source>
</evidence>
<evidence type="ECO:0000256" key="5">
    <source>
        <dbReference type="SAM" id="Phobius"/>
    </source>
</evidence>
<dbReference type="STRING" id="717605.Theco_1295"/>
<dbReference type="AlphaFoldDB" id="L0ECP3"/>
<dbReference type="Pfam" id="PF01758">
    <property type="entry name" value="SBF"/>
    <property type="match status" value="1"/>
</dbReference>
<feature type="transmembrane region" description="Helical" evidence="5">
    <location>
        <begin position="294"/>
        <end position="314"/>
    </location>
</feature>
<accession>L0ECP3</accession>
<protein>
    <submittedName>
        <fullName evidence="6">Putative Na+-dependent transporter</fullName>
    </submittedName>
</protein>
<feature type="transmembrane region" description="Helical" evidence="5">
    <location>
        <begin position="106"/>
        <end position="128"/>
    </location>
</feature>
<dbReference type="Proteomes" id="UP000010795">
    <property type="component" value="Chromosome"/>
</dbReference>
<dbReference type="EMBL" id="CP003255">
    <property type="protein sequence ID" value="AGA57461.1"/>
    <property type="molecule type" value="Genomic_DNA"/>
</dbReference>
<reference evidence="7" key="1">
    <citation type="submission" date="2012-01" db="EMBL/GenBank/DDBJ databases">
        <title>Complete sequence of chromosome of Thermobacillus composti KWC4.</title>
        <authorList>
            <person name="Lucas S."/>
            <person name="Han J."/>
            <person name="Lapidus A."/>
            <person name="Cheng J.-F."/>
            <person name="Goodwin L."/>
            <person name="Pitluck S."/>
            <person name="Peters L."/>
            <person name="Ovchinnikova G."/>
            <person name="Teshima H."/>
            <person name="Detter J.C."/>
            <person name="Han C."/>
            <person name="Tapia R."/>
            <person name="Land M."/>
            <person name="Hauser L."/>
            <person name="Kyrpides N."/>
            <person name="Ivanova N."/>
            <person name="Pagani I."/>
            <person name="Anderson I."/>
            <person name="Woyke T."/>
        </authorList>
    </citation>
    <scope>NUCLEOTIDE SEQUENCE [LARGE SCALE GENOMIC DNA]</scope>
    <source>
        <strain evidence="7">DSM 18247 / JCM 13945 / KWC4</strain>
    </source>
</reference>
<feature type="transmembrane region" description="Helical" evidence="5">
    <location>
        <begin position="77"/>
        <end position="100"/>
    </location>
</feature>
<feature type="transmembrane region" description="Helical" evidence="5">
    <location>
        <begin position="210"/>
        <end position="230"/>
    </location>
</feature>
<name>L0ECP3_THECK</name>
<evidence type="ECO:0000313" key="6">
    <source>
        <dbReference type="EMBL" id="AGA57461.1"/>
    </source>
</evidence>
<dbReference type="eggNOG" id="COG0385">
    <property type="taxonomic scope" value="Bacteria"/>
</dbReference>
<gene>
    <name evidence="6" type="ordered locus">Theco_1295</name>
</gene>
<keyword evidence="3 5" id="KW-1133">Transmembrane helix</keyword>
<sequence>MIPTRTFTSFASAFNRWYDRRMSLLTPGALFLGFLCSDALLGCVPLVPWLFAYITFAMGLGIRAQEVKLAFTRPLPMLAALAAAHVLMPLAAWGTGTALFGAESPYVVGFVLLMLIPLGISSLMWVGVSGGLPAVITALVTVSSLLSPLIVPLGLDLMFGAAIEMDTRGIMLDLLLIVVLPTAAGIALNEVSRGRAAAVLQPAAGFLSKLAFLAVIVLNAAAIGPHVHALGGAIPALLPAVVLLVAIGYAAGYAAALPWRSAELTTTLAFGCGIRNVSLGIVIGLGYFRPEAAVPVVLSILIQQPGAALFRSLLRKIYERWAGRKASGGVTIERRG</sequence>
<feature type="transmembrane region" description="Helical" evidence="5">
    <location>
        <begin position="169"/>
        <end position="189"/>
    </location>
</feature>
<dbReference type="InterPro" id="IPR002657">
    <property type="entry name" value="BilAc:Na_symport/Acr3"/>
</dbReference>
<keyword evidence="7" id="KW-1185">Reference proteome</keyword>
<feature type="transmembrane region" description="Helical" evidence="5">
    <location>
        <begin position="135"/>
        <end position="163"/>
    </location>
</feature>
<comment type="subcellular location">
    <subcellularLocation>
        <location evidence="1">Membrane</location>
        <topology evidence="1">Multi-pass membrane protein</topology>
    </subcellularLocation>
</comment>
<feature type="transmembrane region" description="Helical" evidence="5">
    <location>
        <begin position="49"/>
        <end position="65"/>
    </location>
</feature>
<dbReference type="InterPro" id="IPR004710">
    <property type="entry name" value="Bilac:Na_transpt"/>
</dbReference>
<dbReference type="HOGENOM" id="CLU_071795_0_0_9"/>
<keyword evidence="4 5" id="KW-0472">Membrane</keyword>
<feature type="transmembrane region" description="Helical" evidence="5">
    <location>
        <begin position="268"/>
        <end position="288"/>
    </location>
</feature>
<evidence type="ECO:0000256" key="1">
    <source>
        <dbReference type="ARBA" id="ARBA00004141"/>
    </source>
</evidence>
<dbReference type="PANTHER" id="PTHR10361">
    <property type="entry name" value="SODIUM-BILE ACID COTRANSPORTER"/>
    <property type="match status" value="1"/>
</dbReference>
<dbReference type="InterPro" id="IPR038770">
    <property type="entry name" value="Na+/solute_symporter_sf"/>
</dbReference>